<keyword evidence="3" id="KW-1185">Reference proteome</keyword>
<protein>
    <submittedName>
        <fullName evidence="2">Uncharacterized protein</fullName>
    </submittedName>
</protein>
<proteinExistence type="predicted"/>
<dbReference type="EMBL" id="CP029843">
    <property type="protein sequence ID" value="AWV08823.1"/>
    <property type="molecule type" value="Genomic_DNA"/>
</dbReference>
<dbReference type="RefSeq" id="WP_111267829.1">
    <property type="nucleotide sequence ID" value="NZ_CP029843.1"/>
</dbReference>
<evidence type="ECO:0000256" key="1">
    <source>
        <dbReference type="SAM" id="SignalP"/>
    </source>
</evidence>
<keyword evidence="1" id="KW-0732">Signal</keyword>
<reference evidence="2 3" key="1">
    <citation type="submission" date="2018-05" db="EMBL/GenBank/DDBJ databases">
        <title>The complete genome of Lysobacter maris HZ9B, a marine bacterium antagonistic against terrestrial plant pathogens.</title>
        <authorList>
            <person name="Zhang X.-Q."/>
        </authorList>
    </citation>
    <scope>NUCLEOTIDE SEQUENCE [LARGE SCALE GENOMIC DNA]</scope>
    <source>
        <strain evidence="2 3">HZ9B</strain>
    </source>
</reference>
<accession>A0A2U9T8E7</accession>
<dbReference type="Proteomes" id="UP000249447">
    <property type="component" value="Chromosome"/>
</dbReference>
<evidence type="ECO:0000313" key="3">
    <source>
        <dbReference type="Proteomes" id="UP000249447"/>
    </source>
</evidence>
<organism evidence="2 3">
    <name type="scientific">Marilutibacter maris</name>
    <dbReference type="NCBI Taxonomy" id="1605891"/>
    <lineage>
        <taxon>Bacteria</taxon>
        <taxon>Pseudomonadati</taxon>
        <taxon>Pseudomonadota</taxon>
        <taxon>Gammaproteobacteria</taxon>
        <taxon>Lysobacterales</taxon>
        <taxon>Lysobacteraceae</taxon>
        <taxon>Marilutibacter</taxon>
    </lineage>
</organism>
<feature type="signal peptide" evidence="1">
    <location>
        <begin position="1"/>
        <end position="19"/>
    </location>
</feature>
<dbReference type="AlphaFoldDB" id="A0A2U9T8E7"/>
<feature type="chain" id="PRO_5015912013" evidence="1">
    <location>
        <begin position="20"/>
        <end position="140"/>
    </location>
</feature>
<name>A0A2U9T8E7_9GAMM</name>
<gene>
    <name evidence="2" type="ORF">C9I47_3159</name>
</gene>
<evidence type="ECO:0000313" key="2">
    <source>
        <dbReference type="EMBL" id="AWV08823.1"/>
    </source>
</evidence>
<sequence length="140" mass="14232">MPRLCAYLLSLLLAAPAFGQTVVPPEVVSVVSGGHWEANGCTGTYRVVVVNDGFEHVVSHALVQWVAAPSSPDESPSVVASVEPPLPFGQGVASLIATLKPMGSGQVGIRLSGSAPAAPNQEVGTLLIAREPGVVAVQGD</sequence>
<dbReference type="KEGG" id="lmb:C9I47_3159"/>